<dbReference type="PANTHER" id="PTHR33281:SF19">
    <property type="entry name" value="VOLTAGE-DEPENDENT ANION CHANNEL-FORMING PROTEIN YNEE"/>
    <property type="match status" value="1"/>
</dbReference>
<feature type="transmembrane region" description="Helical" evidence="9">
    <location>
        <begin position="228"/>
        <end position="246"/>
    </location>
</feature>
<keyword evidence="3" id="KW-1003">Cell membrane</keyword>
<evidence type="ECO:0000313" key="11">
    <source>
        <dbReference type="Proteomes" id="UP000030152"/>
    </source>
</evidence>
<name>A0A0A2M577_9FLAO</name>
<dbReference type="GO" id="GO:0005254">
    <property type="term" value="F:chloride channel activity"/>
    <property type="evidence" value="ECO:0007669"/>
    <property type="project" value="InterPro"/>
</dbReference>
<dbReference type="GO" id="GO:0005886">
    <property type="term" value="C:plasma membrane"/>
    <property type="evidence" value="ECO:0007669"/>
    <property type="project" value="UniProtKB-SubCell"/>
</dbReference>
<comment type="subcellular location">
    <subcellularLocation>
        <location evidence="1">Cell membrane</location>
        <topology evidence="1">Multi-pass membrane protein</topology>
    </subcellularLocation>
</comment>
<sequence>MLIDKRLPFSYIFFKVKYEMLIVFALGIIIHFLTEEFFTYLPDMPLTIATFLGTAISVLLSFKMSQSYDRWWEARKVWGAIVNDSRSFVLQLQAFITGDNAPAEIKIMAYRQIAWCYSLGQALRGLPPLENCDEFLSDTDMAALKHHSNKHLGILQLNVLQVKEIHKKGVISDYLHAQINTTCVKFSDSMGMAERINNTVFPTTYRLYLHFTIYLFVIILSVGLKNVMLAYEIPLLMIVSLVFFLLEKTAYHMQDPFRNRPTDTSMTQIARTIEINIKQLLNENDVPEPLKPESYYVM</sequence>
<keyword evidence="6" id="KW-0406">Ion transport</keyword>
<evidence type="ECO:0000256" key="8">
    <source>
        <dbReference type="ARBA" id="ARBA00034708"/>
    </source>
</evidence>
<dbReference type="eggNOG" id="COG3781">
    <property type="taxonomic scope" value="Bacteria"/>
</dbReference>
<dbReference type="Proteomes" id="UP000030152">
    <property type="component" value="Unassembled WGS sequence"/>
</dbReference>
<dbReference type="EMBL" id="JRLX01000009">
    <property type="protein sequence ID" value="KGO86598.1"/>
    <property type="molecule type" value="Genomic_DNA"/>
</dbReference>
<proteinExistence type="inferred from homology"/>
<keyword evidence="4 9" id="KW-0812">Transmembrane</keyword>
<organism evidence="10 11">
    <name type="scientific">Flavobacterium rivuli WB 3.3-2 = DSM 21788</name>
    <dbReference type="NCBI Taxonomy" id="1121895"/>
    <lineage>
        <taxon>Bacteria</taxon>
        <taxon>Pseudomonadati</taxon>
        <taxon>Bacteroidota</taxon>
        <taxon>Flavobacteriia</taxon>
        <taxon>Flavobacteriales</taxon>
        <taxon>Flavobacteriaceae</taxon>
        <taxon>Flavobacterium</taxon>
    </lineage>
</organism>
<evidence type="ECO:0000256" key="7">
    <source>
        <dbReference type="ARBA" id="ARBA00023136"/>
    </source>
</evidence>
<comment type="caution">
    <text evidence="10">The sequence shown here is derived from an EMBL/GenBank/DDBJ whole genome shotgun (WGS) entry which is preliminary data.</text>
</comment>
<protein>
    <submittedName>
        <fullName evidence="10">Membrane protein</fullName>
    </submittedName>
</protein>
<keyword evidence="11" id="KW-1185">Reference proteome</keyword>
<evidence type="ECO:0000256" key="5">
    <source>
        <dbReference type="ARBA" id="ARBA00022989"/>
    </source>
</evidence>
<dbReference type="OrthoDB" id="445589at2"/>
<feature type="transmembrane region" description="Helical" evidence="9">
    <location>
        <begin position="12"/>
        <end position="32"/>
    </location>
</feature>
<keyword evidence="7 9" id="KW-0472">Membrane</keyword>
<evidence type="ECO:0000256" key="4">
    <source>
        <dbReference type="ARBA" id="ARBA00022692"/>
    </source>
</evidence>
<evidence type="ECO:0000256" key="6">
    <source>
        <dbReference type="ARBA" id="ARBA00023065"/>
    </source>
</evidence>
<dbReference type="PANTHER" id="PTHR33281">
    <property type="entry name" value="UPF0187 PROTEIN YNEE"/>
    <property type="match status" value="1"/>
</dbReference>
<evidence type="ECO:0000313" key="10">
    <source>
        <dbReference type="EMBL" id="KGO86598.1"/>
    </source>
</evidence>
<keyword evidence="2" id="KW-0813">Transport</keyword>
<dbReference type="InterPro" id="IPR044669">
    <property type="entry name" value="YneE/VCCN1/2-like"/>
</dbReference>
<comment type="similarity">
    <text evidence="8">Belongs to the anion channel-forming bestrophin (TC 1.A.46) family.</text>
</comment>
<evidence type="ECO:0000256" key="3">
    <source>
        <dbReference type="ARBA" id="ARBA00022475"/>
    </source>
</evidence>
<dbReference type="RefSeq" id="WP_020214179.1">
    <property type="nucleotide sequence ID" value="NZ_JRLX01000009.1"/>
</dbReference>
<dbReference type="Pfam" id="PF25539">
    <property type="entry name" value="Bestrophin_2"/>
    <property type="match status" value="1"/>
</dbReference>
<reference evidence="10 11" key="1">
    <citation type="submission" date="2013-09" db="EMBL/GenBank/DDBJ databases">
        <authorList>
            <person name="Zeng Z."/>
            <person name="Chen C."/>
        </authorList>
    </citation>
    <scope>NUCLEOTIDE SEQUENCE [LARGE SCALE GENOMIC DNA]</scope>
    <source>
        <strain evidence="10 11">WB 3.3-2</strain>
    </source>
</reference>
<dbReference type="AlphaFoldDB" id="A0A0A2M577"/>
<evidence type="ECO:0000256" key="2">
    <source>
        <dbReference type="ARBA" id="ARBA00022448"/>
    </source>
</evidence>
<feature type="transmembrane region" description="Helical" evidence="9">
    <location>
        <begin position="44"/>
        <end position="62"/>
    </location>
</feature>
<keyword evidence="5 9" id="KW-1133">Transmembrane helix</keyword>
<accession>A0A0A2M577</accession>
<feature type="transmembrane region" description="Helical" evidence="9">
    <location>
        <begin position="205"/>
        <end position="222"/>
    </location>
</feature>
<evidence type="ECO:0000256" key="1">
    <source>
        <dbReference type="ARBA" id="ARBA00004651"/>
    </source>
</evidence>
<evidence type="ECO:0000256" key="9">
    <source>
        <dbReference type="SAM" id="Phobius"/>
    </source>
</evidence>
<gene>
    <name evidence="10" type="ORF">Q765_10260</name>
</gene>